<dbReference type="EMBL" id="CP000382">
    <property type="protein sequence ID" value="ABK60678.1"/>
    <property type="molecule type" value="Genomic_DNA"/>
</dbReference>
<feature type="transmembrane region" description="Helical" evidence="1">
    <location>
        <begin position="110"/>
        <end position="132"/>
    </location>
</feature>
<feature type="transmembrane region" description="Helical" evidence="1">
    <location>
        <begin position="144"/>
        <end position="161"/>
    </location>
</feature>
<sequence length="162" mass="18813">MSDIVSNVIPIVLLICFGYFIRYKDMLTEDVMKGIKKIVIDISLPAILFITFVNMEIRKEYFVIMIATVFLLFAFYFFVAIRLTVILVVGYLFKFFVIDKIITPDKLFNYVYFTFLILPILFSLPIFVSQYGTKEDTELVNNEVVLSTVVCIVVFIGFVMMI</sequence>
<feature type="transmembrane region" description="Helical" evidence="1">
    <location>
        <begin position="6"/>
        <end position="23"/>
    </location>
</feature>
<dbReference type="KEGG" id="cno:NT01CX_1185"/>
<feature type="transmembrane region" description="Helical" evidence="1">
    <location>
        <begin position="61"/>
        <end position="89"/>
    </location>
</feature>
<keyword evidence="1" id="KW-1133">Transmembrane helix</keyword>
<protein>
    <submittedName>
        <fullName evidence="2">Putative malate permease</fullName>
    </submittedName>
</protein>
<keyword evidence="1" id="KW-0812">Transmembrane</keyword>
<keyword evidence="3" id="KW-1185">Reference proteome</keyword>
<accession>A0PY16</accession>
<evidence type="ECO:0000313" key="3">
    <source>
        <dbReference type="Proteomes" id="UP000008220"/>
    </source>
</evidence>
<reference evidence="2 3" key="1">
    <citation type="journal article" date="2006" name="Nat. Biotechnol.">
        <title>The genome and transcriptomes of the anti-tumor agent Clostridium novyi-NT.</title>
        <authorList>
            <person name="Bettegowda C."/>
            <person name="Huang X."/>
            <person name="Lin J."/>
            <person name="Cheong I."/>
            <person name="Kohli M."/>
            <person name="Szabo S.A."/>
            <person name="Zhang X."/>
            <person name="Diaz L.A. Jr."/>
            <person name="Velculescu V.E."/>
            <person name="Parmigiani G."/>
            <person name="Kinzler K.W."/>
            <person name="Vogelstein B."/>
            <person name="Zhou S."/>
        </authorList>
    </citation>
    <scope>NUCLEOTIDE SEQUENCE [LARGE SCALE GENOMIC DNA]</scope>
    <source>
        <strain evidence="2 3">NT</strain>
    </source>
</reference>
<dbReference type="HOGENOM" id="CLU_1632494_0_0_9"/>
<gene>
    <name evidence="2" type="ordered locus">NT01CX_1185</name>
</gene>
<dbReference type="Proteomes" id="UP000008220">
    <property type="component" value="Chromosome"/>
</dbReference>
<keyword evidence="1" id="KW-0472">Membrane</keyword>
<dbReference type="eggNOG" id="COG0679">
    <property type="taxonomic scope" value="Bacteria"/>
</dbReference>
<proteinExistence type="predicted"/>
<name>A0PY16_CLONN</name>
<dbReference type="AlphaFoldDB" id="A0PY16"/>
<dbReference type="RefSeq" id="WP_011721276.1">
    <property type="nucleotide sequence ID" value="NC_008593.1"/>
</dbReference>
<evidence type="ECO:0000256" key="1">
    <source>
        <dbReference type="SAM" id="Phobius"/>
    </source>
</evidence>
<feature type="transmembrane region" description="Helical" evidence="1">
    <location>
        <begin position="35"/>
        <end position="55"/>
    </location>
</feature>
<organism evidence="2 3">
    <name type="scientific">Clostridium novyi (strain NT)</name>
    <dbReference type="NCBI Taxonomy" id="386415"/>
    <lineage>
        <taxon>Bacteria</taxon>
        <taxon>Bacillati</taxon>
        <taxon>Bacillota</taxon>
        <taxon>Clostridia</taxon>
        <taxon>Eubacteriales</taxon>
        <taxon>Clostridiaceae</taxon>
        <taxon>Clostridium</taxon>
    </lineage>
</organism>
<evidence type="ECO:0000313" key="2">
    <source>
        <dbReference type="EMBL" id="ABK60678.1"/>
    </source>
</evidence>
<dbReference type="STRING" id="386415.NT01CX_1185"/>
<dbReference type="PATRIC" id="fig|386415.7.peg.296"/>